<reference evidence="19 20" key="1">
    <citation type="submission" date="2023-08" db="EMBL/GenBank/DDBJ databases">
        <title>A Necator americanus chromosomal reference genome.</title>
        <authorList>
            <person name="Ilik V."/>
            <person name="Petrzelkova K.J."/>
            <person name="Pardy F."/>
            <person name="Fuh T."/>
            <person name="Niatou-Singa F.S."/>
            <person name="Gouil Q."/>
            <person name="Baker L."/>
            <person name="Ritchie M.E."/>
            <person name="Jex A.R."/>
            <person name="Gazzola D."/>
            <person name="Li H."/>
            <person name="Toshio Fujiwara R."/>
            <person name="Zhan B."/>
            <person name="Aroian R.V."/>
            <person name="Pafco B."/>
            <person name="Schwarz E.M."/>
        </authorList>
    </citation>
    <scope>NUCLEOTIDE SEQUENCE [LARGE SCALE GENOMIC DNA]</scope>
    <source>
        <strain evidence="19 20">Aroian</strain>
        <tissue evidence="19">Whole animal</tissue>
    </source>
</reference>
<dbReference type="InterPro" id="IPR037800">
    <property type="entry name" value="GCN5"/>
</dbReference>
<dbReference type="Gene3D" id="1.20.920.10">
    <property type="entry name" value="Bromodomain-like"/>
    <property type="match status" value="1"/>
</dbReference>
<protein>
    <recommendedName>
        <fullName evidence="4">histone acetyltransferase</fullName>
        <ecNumber evidence="4">2.3.1.48</ecNumber>
    </recommendedName>
</protein>
<evidence type="ECO:0000313" key="19">
    <source>
        <dbReference type="EMBL" id="KAK6756780.1"/>
    </source>
</evidence>
<evidence type="ECO:0000256" key="15">
    <source>
        <dbReference type="PROSITE-ProRule" id="PRU00035"/>
    </source>
</evidence>
<comment type="subcellular location">
    <subcellularLocation>
        <location evidence="2">Cytoplasm</location>
        <location evidence="2">Cytoskeleton</location>
        <location evidence="2">Microtubule organizing center</location>
        <location evidence="2">Centrosome</location>
    </subcellularLocation>
    <subcellularLocation>
        <location evidence="1">Nucleus</location>
    </subcellularLocation>
</comment>
<dbReference type="Proteomes" id="UP001303046">
    <property type="component" value="Unassembled WGS sequence"/>
</dbReference>
<comment type="caution">
    <text evidence="19">The sequence shown here is derived from an EMBL/GenBank/DDBJ whole genome shotgun (WGS) entry which is preliminary data.</text>
</comment>
<keyword evidence="7" id="KW-0805">Transcription regulation</keyword>
<keyword evidence="11" id="KW-0963">Cytoplasm</keyword>
<dbReference type="InterPro" id="IPR016181">
    <property type="entry name" value="Acyl_CoA_acyltransferase"/>
</dbReference>
<dbReference type="Gene3D" id="3.40.630.30">
    <property type="match status" value="1"/>
</dbReference>
<keyword evidence="13" id="KW-0012">Acyltransferase</keyword>
<keyword evidence="6" id="KW-0156">Chromatin regulator</keyword>
<comment type="similarity">
    <text evidence="3">Belongs to the acetyltransferase family. GCN5 subfamily.</text>
</comment>
<keyword evidence="11" id="KW-0206">Cytoskeleton</keyword>
<dbReference type="Pfam" id="PF00439">
    <property type="entry name" value="Bromodomain"/>
    <property type="match status" value="1"/>
</dbReference>
<name>A0ABR1E3G0_NECAM</name>
<evidence type="ECO:0000313" key="20">
    <source>
        <dbReference type="Proteomes" id="UP001303046"/>
    </source>
</evidence>
<feature type="domain" description="Bromo" evidence="17">
    <location>
        <begin position="634"/>
        <end position="704"/>
    </location>
</feature>
<evidence type="ECO:0000256" key="8">
    <source>
        <dbReference type="ARBA" id="ARBA00023117"/>
    </source>
</evidence>
<keyword evidence="5" id="KW-0808">Transferase</keyword>
<dbReference type="PROSITE" id="PS50014">
    <property type="entry name" value="BROMODOMAIN_2"/>
    <property type="match status" value="1"/>
</dbReference>
<comment type="catalytic activity">
    <reaction evidence="14">
        <text>L-lysyl-[histone] + acetyl-CoA = N(6)-acetyl-L-lysyl-[histone] + CoA + H(+)</text>
        <dbReference type="Rhea" id="RHEA:21992"/>
        <dbReference type="Rhea" id="RHEA-COMP:9845"/>
        <dbReference type="Rhea" id="RHEA-COMP:11338"/>
        <dbReference type="ChEBI" id="CHEBI:15378"/>
        <dbReference type="ChEBI" id="CHEBI:29969"/>
        <dbReference type="ChEBI" id="CHEBI:57287"/>
        <dbReference type="ChEBI" id="CHEBI:57288"/>
        <dbReference type="ChEBI" id="CHEBI:61930"/>
        <dbReference type="EC" id="2.3.1.48"/>
    </reaction>
    <physiologicalReaction direction="left-to-right" evidence="14">
        <dbReference type="Rhea" id="RHEA:21993"/>
    </physiologicalReaction>
</comment>
<dbReference type="InterPro" id="IPR001487">
    <property type="entry name" value="Bromodomain"/>
</dbReference>
<feature type="region of interest" description="Disordered" evidence="16">
    <location>
        <begin position="307"/>
        <end position="339"/>
    </location>
</feature>
<evidence type="ECO:0000256" key="13">
    <source>
        <dbReference type="ARBA" id="ARBA00023315"/>
    </source>
</evidence>
<dbReference type="InterPro" id="IPR000182">
    <property type="entry name" value="GNAT_dom"/>
</dbReference>
<dbReference type="InterPro" id="IPR009464">
    <property type="entry name" value="PCAF_N"/>
</dbReference>
<feature type="domain" description="N-acetyltransferase" evidence="18">
    <location>
        <begin position="403"/>
        <end position="550"/>
    </location>
</feature>
<keyword evidence="12" id="KW-0539">Nucleus</keyword>
<organism evidence="19 20">
    <name type="scientific">Necator americanus</name>
    <name type="common">Human hookworm</name>
    <dbReference type="NCBI Taxonomy" id="51031"/>
    <lineage>
        <taxon>Eukaryota</taxon>
        <taxon>Metazoa</taxon>
        <taxon>Ecdysozoa</taxon>
        <taxon>Nematoda</taxon>
        <taxon>Chromadorea</taxon>
        <taxon>Rhabditida</taxon>
        <taxon>Rhabditina</taxon>
        <taxon>Rhabditomorpha</taxon>
        <taxon>Strongyloidea</taxon>
        <taxon>Ancylostomatidae</taxon>
        <taxon>Bunostominae</taxon>
        <taxon>Necator</taxon>
    </lineage>
</organism>
<evidence type="ECO:0000259" key="18">
    <source>
        <dbReference type="PROSITE" id="PS51186"/>
    </source>
</evidence>
<evidence type="ECO:0000256" key="4">
    <source>
        <dbReference type="ARBA" id="ARBA00013184"/>
    </source>
</evidence>
<sequence>MIDGVPVRSEQLVKCCRLYFVFRFRGMRVRDDDNLKVLALFAKCTECRCTGFRPILDDGQGEDDGGLFLVDFKLARTVDGDALCRGCNHAIDSHAAHPVKPGKAEQEKLIQLANDTHGLHNKMSTTEDTDELHIVYQIFQLFLSALKKWSTDIDVPFGSPNFEPISVYNIVAYFAASWEETNDRKDVQRNIDLAAKLLTVMNTWKIPPPTTYHEAVPKIDRVQYRLFYSRWMYYVILPQHFKALQQYEAVEIFGQKGLLMFLRFALNQPDKFASDLVPFMTALLNFVENPPKTNMKFKTALPDGVDPPKFARHGGGGISVDGRPDFREEERTQRKRSKSESVVSSDVFIKTIVKLVNDSKDCSEDASDPTDAINLDVCRGEAARLEEKKGIIEFKVIGNSLEPFQSRETMVSLLQLQSLFSVQLPKMPKEYITRLVFDDRHRNMVLLKKGKGVIGGICFRPFPNQGFIEIVFCAITANEQVKGYGTHLMNHLKDYQVQCGNYHLLTFADEFAIGYFSKQGFSANVEMPKKLYHGYIKEYEGATLMGCQLHPQMRYTEFSSYMKSVRDIHQAMGEVKYPNKTRKYGGIEHIFRQHGGQGLRFKDIPGLENYNDDERKEKDSDLESKMKLILKKLNGDKWGWPFVVPVDGEMVPEYYEYIEYPIDLRTMSERVKSKYYVHQHLFIADLCRMFANCYSFNGVDTEYYRCGYRLNKLAYELVSKHFPDSPLRPELPEVKPSLDE</sequence>
<keyword evidence="20" id="KW-1185">Reference proteome</keyword>
<dbReference type="InterPro" id="IPR018359">
    <property type="entry name" value="Bromodomain_CS"/>
</dbReference>
<evidence type="ECO:0000256" key="1">
    <source>
        <dbReference type="ARBA" id="ARBA00004123"/>
    </source>
</evidence>
<dbReference type="EMBL" id="JAVFWL010000005">
    <property type="protein sequence ID" value="KAK6756780.1"/>
    <property type="molecule type" value="Genomic_DNA"/>
</dbReference>
<keyword evidence="10" id="KW-0804">Transcription</keyword>
<dbReference type="EC" id="2.3.1.48" evidence="4"/>
<evidence type="ECO:0000256" key="7">
    <source>
        <dbReference type="ARBA" id="ARBA00023015"/>
    </source>
</evidence>
<evidence type="ECO:0000256" key="10">
    <source>
        <dbReference type="ARBA" id="ARBA00023163"/>
    </source>
</evidence>
<gene>
    <name evidence="19" type="primary">Necator_chrV.g19709</name>
    <name evidence="19" type="ORF">RB195_014917</name>
</gene>
<evidence type="ECO:0000256" key="11">
    <source>
        <dbReference type="ARBA" id="ARBA00023212"/>
    </source>
</evidence>
<evidence type="ECO:0000256" key="12">
    <source>
        <dbReference type="ARBA" id="ARBA00023242"/>
    </source>
</evidence>
<evidence type="ECO:0000256" key="14">
    <source>
        <dbReference type="ARBA" id="ARBA00048940"/>
    </source>
</evidence>
<evidence type="ECO:0000256" key="2">
    <source>
        <dbReference type="ARBA" id="ARBA00004300"/>
    </source>
</evidence>
<keyword evidence="8 15" id="KW-0103">Bromodomain</keyword>
<evidence type="ECO:0000256" key="9">
    <source>
        <dbReference type="ARBA" id="ARBA00023159"/>
    </source>
</evidence>
<dbReference type="PROSITE" id="PS00633">
    <property type="entry name" value="BROMODOMAIN_1"/>
    <property type="match status" value="1"/>
</dbReference>
<dbReference type="PANTHER" id="PTHR45750">
    <property type="entry name" value="GH11602P"/>
    <property type="match status" value="1"/>
</dbReference>
<dbReference type="Pfam" id="PF00583">
    <property type="entry name" value="Acetyltransf_1"/>
    <property type="match status" value="1"/>
</dbReference>
<dbReference type="SMART" id="SM00297">
    <property type="entry name" value="BROMO"/>
    <property type="match status" value="1"/>
</dbReference>
<dbReference type="PANTHER" id="PTHR45750:SF3">
    <property type="entry name" value="HISTONE ACETYLTRANSFERASE"/>
    <property type="match status" value="1"/>
</dbReference>
<dbReference type="SUPFAM" id="SSF47370">
    <property type="entry name" value="Bromodomain"/>
    <property type="match status" value="1"/>
</dbReference>
<dbReference type="SUPFAM" id="SSF55729">
    <property type="entry name" value="Acyl-CoA N-acyltransferases (Nat)"/>
    <property type="match status" value="1"/>
</dbReference>
<dbReference type="InterPro" id="IPR036427">
    <property type="entry name" value="Bromodomain-like_sf"/>
</dbReference>
<dbReference type="CDD" id="cd04301">
    <property type="entry name" value="NAT_SF"/>
    <property type="match status" value="1"/>
</dbReference>
<evidence type="ECO:0000259" key="17">
    <source>
        <dbReference type="PROSITE" id="PS50014"/>
    </source>
</evidence>
<evidence type="ECO:0000256" key="3">
    <source>
        <dbReference type="ARBA" id="ARBA00008607"/>
    </source>
</evidence>
<dbReference type="PROSITE" id="PS51186">
    <property type="entry name" value="GNAT"/>
    <property type="match status" value="1"/>
</dbReference>
<dbReference type="PRINTS" id="PR00503">
    <property type="entry name" value="BROMODOMAIN"/>
</dbReference>
<accession>A0ABR1E3G0</accession>
<evidence type="ECO:0000256" key="6">
    <source>
        <dbReference type="ARBA" id="ARBA00022853"/>
    </source>
</evidence>
<proteinExistence type="inferred from homology"/>
<evidence type="ECO:0000256" key="5">
    <source>
        <dbReference type="ARBA" id="ARBA00022679"/>
    </source>
</evidence>
<dbReference type="Pfam" id="PF06466">
    <property type="entry name" value="PCAF_N"/>
    <property type="match status" value="1"/>
</dbReference>
<feature type="compositionally biased region" description="Basic and acidic residues" evidence="16">
    <location>
        <begin position="322"/>
        <end position="332"/>
    </location>
</feature>
<keyword evidence="9" id="KW-0010">Activator</keyword>
<evidence type="ECO:0000256" key="16">
    <source>
        <dbReference type="SAM" id="MobiDB-lite"/>
    </source>
</evidence>